<accession>A0A7D9J8A7</accession>
<evidence type="ECO:0000313" key="1">
    <source>
        <dbReference type="EMBL" id="CAB4024103.1"/>
    </source>
</evidence>
<gene>
    <name evidence="1" type="ORF">PACLA_8A062676</name>
</gene>
<organism evidence="1 2">
    <name type="scientific">Paramuricea clavata</name>
    <name type="common">Red gorgonian</name>
    <name type="synonym">Violescent sea-whip</name>
    <dbReference type="NCBI Taxonomy" id="317549"/>
    <lineage>
        <taxon>Eukaryota</taxon>
        <taxon>Metazoa</taxon>
        <taxon>Cnidaria</taxon>
        <taxon>Anthozoa</taxon>
        <taxon>Octocorallia</taxon>
        <taxon>Malacalcyonacea</taxon>
        <taxon>Plexauridae</taxon>
        <taxon>Paramuricea</taxon>
    </lineage>
</organism>
<name>A0A7D9J8A7_PARCT</name>
<dbReference type="OrthoDB" id="10060618at2759"/>
<sequence length="141" mass="16155">MRRARSGYSGKQKYYGNHTHVKETRRRTVVNHVGHRNEQPKRKRLSARKINPSKPQKVADDGIFTGTLILPKQTFVGSDVLQLGVHDAIAHFNIGCEASIQVLKNIGINPRKYCEAECSQYDDMISKKADYKEQDIVRLYK</sequence>
<keyword evidence="2" id="KW-1185">Reference proteome</keyword>
<comment type="caution">
    <text evidence="1">The sequence shown here is derived from an EMBL/GenBank/DDBJ whole genome shotgun (WGS) entry which is preliminary data.</text>
</comment>
<proteinExistence type="predicted"/>
<evidence type="ECO:0000313" key="2">
    <source>
        <dbReference type="Proteomes" id="UP001152795"/>
    </source>
</evidence>
<dbReference type="AlphaFoldDB" id="A0A7D9J8A7"/>
<dbReference type="Proteomes" id="UP001152795">
    <property type="component" value="Unassembled WGS sequence"/>
</dbReference>
<dbReference type="EMBL" id="CACRXK020012841">
    <property type="protein sequence ID" value="CAB4024103.1"/>
    <property type="molecule type" value="Genomic_DNA"/>
</dbReference>
<reference evidence="1" key="1">
    <citation type="submission" date="2020-04" db="EMBL/GenBank/DDBJ databases">
        <authorList>
            <person name="Alioto T."/>
            <person name="Alioto T."/>
            <person name="Gomez Garrido J."/>
        </authorList>
    </citation>
    <scope>NUCLEOTIDE SEQUENCE</scope>
    <source>
        <strain evidence="1">A484AB</strain>
    </source>
</reference>
<protein>
    <submittedName>
        <fullName evidence="1">Uncharacterized protein</fullName>
    </submittedName>
</protein>